<evidence type="ECO:0000313" key="6">
    <source>
        <dbReference type="EMBL" id="EPS63471.1"/>
    </source>
</evidence>
<dbReference type="EMBL" id="AUSU01005461">
    <property type="protein sequence ID" value="EPS63471.1"/>
    <property type="molecule type" value="Genomic_DNA"/>
</dbReference>
<feature type="non-terminal residue" evidence="6">
    <location>
        <position position="1"/>
    </location>
</feature>
<dbReference type="EC" id="2.4.1.-" evidence="5"/>
<organism evidence="6 7">
    <name type="scientific">Genlisea aurea</name>
    <dbReference type="NCBI Taxonomy" id="192259"/>
    <lineage>
        <taxon>Eukaryota</taxon>
        <taxon>Viridiplantae</taxon>
        <taxon>Streptophyta</taxon>
        <taxon>Embryophyta</taxon>
        <taxon>Tracheophyta</taxon>
        <taxon>Spermatophyta</taxon>
        <taxon>Magnoliopsida</taxon>
        <taxon>eudicotyledons</taxon>
        <taxon>Gunneridae</taxon>
        <taxon>Pentapetalae</taxon>
        <taxon>asterids</taxon>
        <taxon>lamiids</taxon>
        <taxon>Lamiales</taxon>
        <taxon>Lentibulariaceae</taxon>
        <taxon>Genlisea</taxon>
    </lineage>
</organism>
<keyword evidence="3 4" id="KW-0808">Transferase</keyword>
<keyword evidence="7" id="KW-1185">Reference proteome</keyword>
<evidence type="ECO:0000256" key="3">
    <source>
        <dbReference type="ARBA" id="ARBA00022679"/>
    </source>
</evidence>
<dbReference type="GO" id="GO:0080043">
    <property type="term" value="F:quercetin 3-O-glucosyltransferase activity"/>
    <property type="evidence" value="ECO:0007669"/>
    <property type="project" value="TreeGrafter"/>
</dbReference>
<dbReference type="AlphaFoldDB" id="S8CG12"/>
<name>S8CG12_9LAMI</name>
<dbReference type="GO" id="GO:0080044">
    <property type="term" value="F:quercetin 7-O-glucosyltransferase activity"/>
    <property type="evidence" value="ECO:0007669"/>
    <property type="project" value="TreeGrafter"/>
</dbReference>
<dbReference type="Pfam" id="PF00201">
    <property type="entry name" value="UDPGT"/>
    <property type="match status" value="1"/>
</dbReference>
<evidence type="ECO:0000256" key="1">
    <source>
        <dbReference type="ARBA" id="ARBA00009995"/>
    </source>
</evidence>
<dbReference type="InterPro" id="IPR002213">
    <property type="entry name" value="UDP_glucos_trans"/>
</dbReference>
<sequence>DSHVGVLSFPFGTHAAPLVALVRRLAAAAPTVRFSFFNGSTSNRNIDIVAVAEAHANVKGYDVWDGTPEGFSGTHFEEVGLFLKASPGNFQKALEVAEAQVGLPVSCFIADAFLWFTGELAEKRGVPWLAFWAAASCSLAAHVYTHEIVAAAKDRSPRGKLTSIPGLETADFDDLPPEIFLEENPTPLAVTIDKMVKHLPSSAALVLNSFEEIDPTITADLKTKFRHFLNIGPSILASPPLPPPDKSGCLRWLDAQTTSSVIYISFGTVIVPPEHELSALAAALEASHLPFLWSLSDRAKKTLPEEFLRRTAETGKIVPWAPQLQILSHRSVAAFVTHCGWNSIVESICGGVPLICRPFFGDQKVNGRMVQDSWKIGVIVDGGVFTETATLGALKTVTNSKDGKKMRENAIKLKQHAVDATKPQGTSTHNFHKLLQLI</sequence>
<dbReference type="SUPFAM" id="SSF53756">
    <property type="entry name" value="UDP-Glycosyltransferase/glycogen phosphorylase"/>
    <property type="match status" value="1"/>
</dbReference>
<evidence type="ECO:0000313" key="7">
    <source>
        <dbReference type="Proteomes" id="UP000015453"/>
    </source>
</evidence>
<gene>
    <name evidence="6" type="ORF">M569_11313</name>
</gene>
<evidence type="ECO:0000256" key="4">
    <source>
        <dbReference type="RuleBase" id="RU003718"/>
    </source>
</evidence>
<dbReference type="OrthoDB" id="5835829at2759"/>
<dbReference type="Proteomes" id="UP000015453">
    <property type="component" value="Unassembled WGS sequence"/>
</dbReference>
<evidence type="ECO:0000256" key="5">
    <source>
        <dbReference type="RuleBase" id="RU362057"/>
    </source>
</evidence>
<dbReference type="Gene3D" id="3.40.50.2000">
    <property type="entry name" value="Glycogen Phosphorylase B"/>
    <property type="match status" value="2"/>
</dbReference>
<feature type="non-terminal residue" evidence="6">
    <location>
        <position position="438"/>
    </location>
</feature>
<evidence type="ECO:0000256" key="2">
    <source>
        <dbReference type="ARBA" id="ARBA00022676"/>
    </source>
</evidence>
<accession>S8CG12</accession>
<comment type="similarity">
    <text evidence="1 4">Belongs to the UDP-glycosyltransferase family.</text>
</comment>
<dbReference type="InterPro" id="IPR035595">
    <property type="entry name" value="UDP_glycos_trans_CS"/>
</dbReference>
<dbReference type="FunFam" id="3.40.50.2000:FF:000091">
    <property type="entry name" value="Glycosyltransferase"/>
    <property type="match status" value="1"/>
</dbReference>
<comment type="caution">
    <text evidence="6">The sequence shown here is derived from an EMBL/GenBank/DDBJ whole genome shotgun (WGS) entry which is preliminary data.</text>
</comment>
<dbReference type="PANTHER" id="PTHR11926:SF1560">
    <property type="entry name" value="UDP-GLYCOSYLTRANSFERASE 74E1-RELATED"/>
    <property type="match status" value="1"/>
</dbReference>
<dbReference type="PROSITE" id="PS00375">
    <property type="entry name" value="UDPGT"/>
    <property type="match status" value="1"/>
</dbReference>
<proteinExistence type="inferred from homology"/>
<protein>
    <recommendedName>
        <fullName evidence="5">Glycosyltransferase</fullName>
        <ecNumber evidence="5">2.4.1.-</ecNumber>
    </recommendedName>
</protein>
<reference evidence="6 7" key="1">
    <citation type="journal article" date="2013" name="BMC Genomics">
        <title>The miniature genome of a carnivorous plant Genlisea aurea contains a low number of genes and short non-coding sequences.</title>
        <authorList>
            <person name="Leushkin E.V."/>
            <person name="Sutormin R.A."/>
            <person name="Nabieva E.R."/>
            <person name="Penin A.A."/>
            <person name="Kondrashov A.S."/>
            <person name="Logacheva M.D."/>
        </authorList>
    </citation>
    <scope>NUCLEOTIDE SEQUENCE [LARGE SCALE GENOMIC DNA]</scope>
</reference>
<dbReference type="CDD" id="cd03784">
    <property type="entry name" value="GT1_Gtf-like"/>
    <property type="match status" value="1"/>
</dbReference>
<dbReference type="PANTHER" id="PTHR11926">
    <property type="entry name" value="GLUCOSYL/GLUCURONOSYL TRANSFERASES"/>
    <property type="match status" value="1"/>
</dbReference>
<keyword evidence="2 4" id="KW-0328">Glycosyltransferase</keyword>